<organism evidence="10 11">
    <name type="scientific">Aetokthonos hydrillicola Thurmond2011</name>
    <dbReference type="NCBI Taxonomy" id="2712845"/>
    <lineage>
        <taxon>Bacteria</taxon>
        <taxon>Bacillati</taxon>
        <taxon>Cyanobacteriota</taxon>
        <taxon>Cyanophyceae</taxon>
        <taxon>Nostocales</taxon>
        <taxon>Hapalosiphonaceae</taxon>
        <taxon>Aetokthonos</taxon>
    </lineage>
</organism>
<dbReference type="PRINTS" id="PR01045">
    <property type="entry name" value="TRNASYNTHGB"/>
</dbReference>
<keyword evidence="11" id="KW-1185">Reference proteome</keyword>
<comment type="subcellular location">
    <subcellularLocation>
        <location evidence="8">Cytoplasm</location>
    </subcellularLocation>
</comment>
<evidence type="ECO:0000256" key="5">
    <source>
        <dbReference type="ARBA" id="ARBA00022917"/>
    </source>
</evidence>
<dbReference type="Pfam" id="PF02092">
    <property type="entry name" value="tRNA_synt_2f"/>
    <property type="match status" value="1"/>
</dbReference>
<dbReference type="PANTHER" id="PTHR30075">
    <property type="entry name" value="GLYCYL-TRNA SYNTHETASE"/>
    <property type="match status" value="1"/>
</dbReference>
<keyword evidence="3 8" id="KW-0547">Nucleotide-binding</keyword>
<comment type="subunit">
    <text evidence="8">Tetramer of two alpha and two beta subunits.</text>
</comment>
<dbReference type="GO" id="GO:0005524">
    <property type="term" value="F:ATP binding"/>
    <property type="evidence" value="ECO:0007669"/>
    <property type="project" value="UniProtKB-UniRule"/>
</dbReference>
<evidence type="ECO:0000256" key="7">
    <source>
        <dbReference type="ARBA" id="ARBA00047937"/>
    </source>
</evidence>
<sequence>MPAFLLEVGTEELPASFLSDAIAQWRSRIPQALSAHSLTSESVEVYGTPRRLAVLIQGLPSQQPDREEEIKGPPAQTAFQDGKPKPAAEGFAKKQGVEVSALEIRPTEKGDFVFVRKVIPGRNIAEILTELIPEWIWGLEGKRLMRWGDGDVRFSRPIRWLVALLDDAVLPIELVNGSETIKSDRISNGHRVLHPNTVTIAQATDYISSLRSAYVIADSNERATIITQQIKESAQKLDGYPEIYPDLLEEVTNLVEFPSSVIGKFEPEFLELPTEVITTVMVSHQRYFPVFSAANSNELLPYFVTISNGDPAKSDIIATGNAKVIRARLADGQFFYKSDLAKPLDSFLPQLAKVTFQEDLGSLLDKVSRISQIAEQITAQLHLPDDERHNIHRAALLCKADLVTQMVYEFPELQGVMGQKYAVASGEPASVATAIFEHYLPKGADDILPQTLAGQVVGLADRLDTLVSIFSIGMIPTGSSDPFALRRAANAVVNITWTANLPINLQQLLAELAKDKAELNASLREFFLQRVRTLLQEEHHVDYDLVNAVLGENDPEYAERALKDLLDVRDRALFLQQIRNDGTLEKIYETVNRSTRLAAQGDLDTKQLEPNSLVRKELFQKPSEEAFYNSLVDLVPQTLAAQSSRNYKQLVTALEESAPTVSNFFDGPESVLVMDPDPEIKRNRLNLLGLLRNHARVLADFGAIVKNL</sequence>
<dbReference type="InterPro" id="IPR015944">
    <property type="entry name" value="Gly-tRNA-synth_bsu"/>
</dbReference>
<dbReference type="Proteomes" id="UP000667802">
    <property type="component" value="Unassembled WGS sequence"/>
</dbReference>
<dbReference type="EMBL" id="JAALHA020000005">
    <property type="protein sequence ID" value="MDR9895613.1"/>
    <property type="molecule type" value="Genomic_DNA"/>
</dbReference>
<dbReference type="GO" id="GO:0004820">
    <property type="term" value="F:glycine-tRNA ligase activity"/>
    <property type="evidence" value="ECO:0007669"/>
    <property type="project" value="UniProtKB-UniRule"/>
</dbReference>
<evidence type="ECO:0000313" key="11">
    <source>
        <dbReference type="Proteomes" id="UP000667802"/>
    </source>
</evidence>
<gene>
    <name evidence="8 10" type="primary">glyS</name>
    <name evidence="10" type="ORF">G7B40_013695</name>
</gene>
<evidence type="ECO:0000256" key="1">
    <source>
        <dbReference type="ARBA" id="ARBA00008226"/>
    </source>
</evidence>
<name>A0AAP5I5W4_9CYAN</name>
<dbReference type="AlphaFoldDB" id="A0AAP5I5W4"/>
<evidence type="ECO:0000256" key="6">
    <source>
        <dbReference type="ARBA" id="ARBA00023146"/>
    </source>
</evidence>
<comment type="caution">
    <text evidence="10">The sequence shown here is derived from an EMBL/GenBank/DDBJ whole genome shotgun (WGS) entry which is preliminary data.</text>
</comment>
<evidence type="ECO:0000256" key="2">
    <source>
        <dbReference type="ARBA" id="ARBA00022598"/>
    </source>
</evidence>
<dbReference type="HAMAP" id="MF_00255">
    <property type="entry name" value="Gly_tRNA_synth_beta"/>
    <property type="match status" value="1"/>
</dbReference>
<comment type="catalytic activity">
    <reaction evidence="7 8">
        <text>tRNA(Gly) + glycine + ATP = glycyl-tRNA(Gly) + AMP + diphosphate</text>
        <dbReference type="Rhea" id="RHEA:16013"/>
        <dbReference type="Rhea" id="RHEA-COMP:9664"/>
        <dbReference type="Rhea" id="RHEA-COMP:9683"/>
        <dbReference type="ChEBI" id="CHEBI:30616"/>
        <dbReference type="ChEBI" id="CHEBI:33019"/>
        <dbReference type="ChEBI" id="CHEBI:57305"/>
        <dbReference type="ChEBI" id="CHEBI:78442"/>
        <dbReference type="ChEBI" id="CHEBI:78522"/>
        <dbReference type="ChEBI" id="CHEBI:456215"/>
        <dbReference type="EC" id="6.1.1.14"/>
    </reaction>
</comment>
<dbReference type="GO" id="GO:0005829">
    <property type="term" value="C:cytosol"/>
    <property type="evidence" value="ECO:0007669"/>
    <property type="project" value="TreeGrafter"/>
</dbReference>
<dbReference type="RefSeq" id="WP_208351084.1">
    <property type="nucleotide sequence ID" value="NZ_JAALHA020000005.1"/>
</dbReference>
<proteinExistence type="inferred from homology"/>
<dbReference type="EC" id="6.1.1.14" evidence="8"/>
<feature type="region of interest" description="Disordered" evidence="9">
    <location>
        <begin position="61"/>
        <end position="87"/>
    </location>
</feature>
<dbReference type="PROSITE" id="PS50861">
    <property type="entry name" value="AA_TRNA_LIGASE_II_GLYAB"/>
    <property type="match status" value="1"/>
</dbReference>
<evidence type="ECO:0000256" key="4">
    <source>
        <dbReference type="ARBA" id="ARBA00022840"/>
    </source>
</evidence>
<evidence type="ECO:0000256" key="8">
    <source>
        <dbReference type="HAMAP-Rule" id="MF_00255"/>
    </source>
</evidence>
<dbReference type="InterPro" id="IPR006194">
    <property type="entry name" value="Gly-tRNA-synth_heterodimer"/>
</dbReference>
<keyword evidence="5 8" id="KW-0648">Protein biosynthesis</keyword>
<evidence type="ECO:0000313" key="10">
    <source>
        <dbReference type="EMBL" id="MDR9895613.1"/>
    </source>
</evidence>
<dbReference type="PANTHER" id="PTHR30075:SF2">
    <property type="entry name" value="GLYCINE--TRNA LIGASE, CHLOROPLASTIC_MITOCHONDRIAL 2"/>
    <property type="match status" value="1"/>
</dbReference>
<keyword evidence="4 8" id="KW-0067">ATP-binding</keyword>
<keyword evidence="8" id="KW-0963">Cytoplasm</keyword>
<dbReference type="SUPFAM" id="SSF109604">
    <property type="entry name" value="HD-domain/PDEase-like"/>
    <property type="match status" value="1"/>
</dbReference>
<keyword evidence="6 8" id="KW-0030">Aminoacyl-tRNA synthetase</keyword>
<dbReference type="NCBIfam" id="TIGR00211">
    <property type="entry name" value="glyS"/>
    <property type="match status" value="1"/>
</dbReference>
<evidence type="ECO:0000256" key="3">
    <source>
        <dbReference type="ARBA" id="ARBA00022741"/>
    </source>
</evidence>
<evidence type="ECO:0000256" key="9">
    <source>
        <dbReference type="SAM" id="MobiDB-lite"/>
    </source>
</evidence>
<keyword evidence="2 8" id="KW-0436">Ligase</keyword>
<comment type="similarity">
    <text evidence="1 8">Belongs to the class-II aminoacyl-tRNA synthetase family.</text>
</comment>
<dbReference type="GO" id="GO:0006426">
    <property type="term" value="P:glycyl-tRNA aminoacylation"/>
    <property type="evidence" value="ECO:0007669"/>
    <property type="project" value="UniProtKB-UniRule"/>
</dbReference>
<reference evidence="11" key="1">
    <citation type="journal article" date="2021" name="Science">
        <title>Hunting the eagle killer: A cyanobacterial neurotoxin causes vacuolar myelinopathy.</title>
        <authorList>
            <person name="Breinlinger S."/>
            <person name="Phillips T.J."/>
            <person name="Haram B.N."/>
            <person name="Mares J."/>
            <person name="Martinez Yerena J.A."/>
            <person name="Hrouzek P."/>
            <person name="Sobotka R."/>
            <person name="Henderson W.M."/>
            <person name="Schmieder P."/>
            <person name="Williams S.M."/>
            <person name="Lauderdale J.D."/>
            <person name="Wilde H.D."/>
            <person name="Gerrin W."/>
            <person name="Kust A."/>
            <person name="Washington J.W."/>
            <person name="Wagner C."/>
            <person name="Geier B."/>
            <person name="Liebeke M."/>
            <person name="Enke H."/>
            <person name="Niedermeyer T.H.J."/>
            <person name="Wilde S.B."/>
        </authorList>
    </citation>
    <scope>NUCLEOTIDE SEQUENCE [LARGE SCALE GENOMIC DNA]</scope>
    <source>
        <strain evidence="11">Thurmond2011</strain>
    </source>
</reference>
<accession>A0AAP5I5W4</accession>
<protein>
    <recommendedName>
        <fullName evidence="8">Glycine--tRNA ligase beta subunit</fullName>
        <ecNumber evidence="8">6.1.1.14</ecNumber>
    </recommendedName>
    <alternativeName>
        <fullName evidence="8">Glycyl-tRNA synthetase beta subunit</fullName>
        <shortName evidence="8">GlyRS</shortName>
    </alternativeName>
</protein>